<sequence length="29" mass="3519">MVHHSARNAVYTLFKHIIIHYLLDTEKHM</sequence>
<proteinExistence type="predicted"/>
<name>A0A0A9CHF4_ARUDO</name>
<protein>
    <submittedName>
        <fullName evidence="1">Uncharacterized protein</fullName>
    </submittedName>
</protein>
<dbReference type="EMBL" id="GBRH01226948">
    <property type="protein sequence ID" value="JAD70947.1"/>
    <property type="molecule type" value="Transcribed_RNA"/>
</dbReference>
<reference evidence="1" key="1">
    <citation type="submission" date="2014-09" db="EMBL/GenBank/DDBJ databases">
        <authorList>
            <person name="Magalhaes I.L.F."/>
            <person name="Oliveira U."/>
            <person name="Santos F.R."/>
            <person name="Vidigal T.H.D.A."/>
            <person name="Brescovit A.D."/>
            <person name="Santos A.J."/>
        </authorList>
    </citation>
    <scope>NUCLEOTIDE SEQUENCE</scope>
    <source>
        <tissue evidence="1">Shoot tissue taken approximately 20 cm above the soil surface</tissue>
    </source>
</reference>
<reference evidence="1" key="2">
    <citation type="journal article" date="2015" name="Data Brief">
        <title>Shoot transcriptome of the giant reed, Arundo donax.</title>
        <authorList>
            <person name="Barrero R.A."/>
            <person name="Guerrero F.D."/>
            <person name="Moolhuijzen P."/>
            <person name="Goolsby J.A."/>
            <person name="Tidwell J."/>
            <person name="Bellgard S.E."/>
            <person name="Bellgard M.I."/>
        </authorList>
    </citation>
    <scope>NUCLEOTIDE SEQUENCE</scope>
    <source>
        <tissue evidence="1">Shoot tissue taken approximately 20 cm above the soil surface</tissue>
    </source>
</reference>
<evidence type="ECO:0000313" key="1">
    <source>
        <dbReference type="EMBL" id="JAD70947.1"/>
    </source>
</evidence>
<dbReference type="AlphaFoldDB" id="A0A0A9CHF4"/>
<organism evidence="1">
    <name type="scientific">Arundo donax</name>
    <name type="common">Giant reed</name>
    <name type="synonym">Donax arundinaceus</name>
    <dbReference type="NCBI Taxonomy" id="35708"/>
    <lineage>
        <taxon>Eukaryota</taxon>
        <taxon>Viridiplantae</taxon>
        <taxon>Streptophyta</taxon>
        <taxon>Embryophyta</taxon>
        <taxon>Tracheophyta</taxon>
        <taxon>Spermatophyta</taxon>
        <taxon>Magnoliopsida</taxon>
        <taxon>Liliopsida</taxon>
        <taxon>Poales</taxon>
        <taxon>Poaceae</taxon>
        <taxon>PACMAD clade</taxon>
        <taxon>Arundinoideae</taxon>
        <taxon>Arundineae</taxon>
        <taxon>Arundo</taxon>
    </lineage>
</organism>
<accession>A0A0A9CHF4</accession>